<proteinExistence type="predicted"/>
<evidence type="ECO:0000313" key="3">
    <source>
        <dbReference type="Proteomes" id="UP000002051"/>
    </source>
</evidence>
<dbReference type="EnsemblPlants" id="KEH19546">
    <property type="protein sequence ID" value="KEH19546"/>
    <property type="gene ID" value="MTR_8g463750"/>
</dbReference>
<accession>A0A072TQQ3</accession>
<dbReference type="AlphaFoldDB" id="A0A072TQQ3"/>
<dbReference type="HOGENOM" id="CLU_2691548_0_0_1"/>
<organism evidence="1 3">
    <name type="scientific">Medicago truncatula</name>
    <name type="common">Barrel medic</name>
    <name type="synonym">Medicago tribuloides</name>
    <dbReference type="NCBI Taxonomy" id="3880"/>
    <lineage>
        <taxon>Eukaryota</taxon>
        <taxon>Viridiplantae</taxon>
        <taxon>Streptophyta</taxon>
        <taxon>Embryophyta</taxon>
        <taxon>Tracheophyta</taxon>
        <taxon>Spermatophyta</taxon>
        <taxon>Magnoliopsida</taxon>
        <taxon>eudicotyledons</taxon>
        <taxon>Gunneridae</taxon>
        <taxon>Pentapetalae</taxon>
        <taxon>rosids</taxon>
        <taxon>fabids</taxon>
        <taxon>Fabales</taxon>
        <taxon>Fabaceae</taxon>
        <taxon>Papilionoideae</taxon>
        <taxon>50 kb inversion clade</taxon>
        <taxon>NPAAA clade</taxon>
        <taxon>Hologalegina</taxon>
        <taxon>IRL clade</taxon>
        <taxon>Trifolieae</taxon>
        <taxon>Medicago</taxon>
    </lineage>
</organism>
<gene>
    <name evidence="1" type="ordered locus">MTR_8g463750</name>
</gene>
<dbReference type="Proteomes" id="UP000002051">
    <property type="component" value="Chromosome 8"/>
</dbReference>
<evidence type="ECO:0000313" key="1">
    <source>
        <dbReference type="EMBL" id="KEH19546.1"/>
    </source>
</evidence>
<sequence>MMPWAAAPRTCPQGHPWCQLELSKRAGPNGLRALSGRAKKPGWKNGLEIYYPSPALHGPRANGPALIKNCIFFI</sequence>
<dbReference type="EMBL" id="CM001224">
    <property type="protein sequence ID" value="KEH19546.1"/>
    <property type="molecule type" value="Genomic_DNA"/>
</dbReference>
<reference evidence="1 3" key="2">
    <citation type="journal article" date="2014" name="BMC Genomics">
        <title>An improved genome release (version Mt4.0) for the model legume Medicago truncatula.</title>
        <authorList>
            <person name="Tang H."/>
            <person name="Krishnakumar V."/>
            <person name="Bidwell S."/>
            <person name="Rosen B."/>
            <person name="Chan A."/>
            <person name="Zhou S."/>
            <person name="Gentzbittel L."/>
            <person name="Childs K.L."/>
            <person name="Yandell M."/>
            <person name="Gundlach H."/>
            <person name="Mayer K.F."/>
            <person name="Schwartz D.C."/>
            <person name="Town C.D."/>
        </authorList>
    </citation>
    <scope>GENOME REANNOTATION</scope>
    <source>
        <strain evidence="1">A17</strain>
        <strain evidence="2 3">cv. Jemalong A17</strain>
    </source>
</reference>
<name>A0A072TQQ3_MEDTR</name>
<reference evidence="2" key="3">
    <citation type="submission" date="2015-04" db="UniProtKB">
        <authorList>
            <consortium name="EnsemblPlants"/>
        </authorList>
    </citation>
    <scope>IDENTIFICATION</scope>
    <source>
        <strain evidence="2">cv. Jemalong A17</strain>
    </source>
</reference>
<reference evidence="1 3" key="1">
    <citation type="journal article" date="2011" name="Nature">
        <title>The Medicago genome provides insight into the evolution of rhizobial symbioses.</title>
        <authorList>
            <person name="Young N.D."/>
            <person name="Debelle F."/>
            <person name="Oldroyd G.E."/>
            <person name="Geurts R."/>
            <person name="Cannon S.B."/>
            <person name="Udvardi M.K."/>
            <person name="Benedito V.A."/>
            <person name="Mayer K.F."/>
            <person name="Gouzy J."/>
            <person name="Schoof H."/>
            <person name="Van de Peer Y."/>
            <person name="Proost S."/>
            <person name="Cook D.R."/>
            <person name="Meyers B.C."/>
            <person name="Spannagl M."/>
            <person name="Cheung F."/>
            <person name="De Mita S."/>
            <person name="Krishnakumar V."/>
            <person name="Gundlach H."/>
            <person name="Zhou S."/>
            <person name="Mudge J."/>
            <person name="Bharti A.K."/>
            <person name="Murray J.D."/>
            <person name="Naoumkina M.A."/>
            <person name="Rosen B."/>
            <person name="Silverstein K.A."/>
            <person name="Tang H."/>
            <person name="Rombauts S."/>
            <person name="Zhao P.X."/>
            <person name="Zhou P."/>
            <person name="Barbe V."/>
            <person name="Bardou P."/>
            <person name="Bechner M."/>
            <person name="Bellec A."/>
            <person name="Berger A."/>
            <person name="Berges H."/>
            <person name="Bidwell S."/>
            <person name="Bisseling T."/>
            <person name="Choisne N."/>
            <person name="Couloux A."/>
            <person name="Denny R."/>
            <person name="Deshpande S."/>
            <person name="Dai X."/>
            <person name="Doyle J.J."/>
            <person name="Dudez A.M."/>
            <person name="Farmer A.D."/>
            <person name="Fouteau S."/>
            <person name="Franken C."/>
            <person name="Gibelin C."/>
            <person name="Gish J."/>
            <person name="Goldstein S."/>
            <person name="Gonzalez A.J."/>
            <person name="Green P.J."/>
            <person name="Hallab A."/>
            <person name="Hartog M."/>
            <person name="Hua A."/>
            <person name="Humphray S.J."/>
            <person name="Jeong D.H."/>
            <person name="Jing Y."/>
            <person name="Jocker A."/>
            <person name="Kenton S.M."/>
            <person name="Kim D.J."/>
            <person name="Klee K."/>
            <person name="Lai H."/>
            <person name="Lang C."/>
            <person name="Lin S."/>
            <person name="Macmil S.L."/>
            <person name="Magdelenat G."/>
            <person name="Matthews L."/>
            <person name="McCorrison J."/>
            <person name="Monaghan E.L."/>
            <person name="Mun J.H."/>
            <person name="Najar F.Z."/>
            <person name="Nicholson C."/>
            <person name="Noirot C."/>
            <person name="O'Bleness M."/>
            <person name="Paule C.R."/>
            <person name="Poulain J."/>
            <person name="Prion F."/>
            <person name="Qin B."/>
            <person name="Qu C."/>
            <person name="Retzel E.F."/>
            <person name="Riddle C."/>
            <person name="Sallet E."/>
            <person name="Samain S."/>
            <person name="Samson N."/>
            <person name="Sanders I."/>
            <person name="Saurat O."/>
            <person name="Scarpelli C."/>
            <person name="Schiex T."/>
            <person name="Segurens B."/>
            <person name="Severin A.J."/>
            <person name="Sherrier D.J."/>
            <person name="Shi R."/>
            <person name="Sims S."/>
            <person name="Singer S.R."/>
            <person name="Sinharoy S."/>
            <person name="Sterck L."/>
            <person name="Viollet A."/>
            <person name="Wang B.B."/>
            <person name="Wang K."/>
            <person name="Wang M."/>
            <person name="Wang X."/>
            <person name="Warfsmann J."/>
            <person name="Weissenbach J."/>
            <person name="White D.D."/>
            <person name="White J.D."/>
            <person name="Wiley G.B."/>
            <person name="Wincker P."/>
            <person name="Xing Y."/>
            <person name="Yang L."/>
            <person name="Yao Z."/>
            <person name="Ying F."/>
            <person name="Zhai J."/>
            <person name="Zhou L."/>
            <person name="Zuber A."/>
            <person name="Denarie J."/>
            <person name="Dixon R.A."/>
            <person name="May G.D."/>
            <person name="Schwartz D.C."/>
            <person name="Rogers J."/>
            <person name="Quetier F."/>
            <person name="Town C.D."/>
            <person name="Roe B.A."/>
        </authorList>
    </citation>
    <scope>NUCLEOTIDE SEQUENCE [LARGE SCALE GENOMIC DNA]</scope>
    <source>
        <strain evidence="1">A17</strain>
        <strain evidence="2 3">cv. Jemalong A17</strain>
    </source>
</reference>
<evidence type="ECO:0000313" key="2">
    <source>
        <dbReference type="EnsemblPlants" id="KEH19546"/>
    </source>
</evidence>
<keyword evidence="3" id="KW-1185">Reference proteome</keyword>
<protein>
    <submittedName>
        <fullName evidence="1 2">Uncharacterized protein</fullName>
    </submittedName>
</protein>